<proteinExistence type="inferred from homology"/>
<keyword evidence="3 7" id="KW-0375">Hydrogen ion transport</keyword>
<evidence type="ECO:0000256" key="3">
    <source>
        <dbReference type="ARBA" id="ARBA00022781"/>
    </source>
</evidence>
<evidence type="ECO:0000256" key="6">
    <source>
        <dbReference type="ARBA" id="ARBA00023310"/>
    </source>
</evidence>
<keyword evidence="2 7" id="KW-0813">Transport</keyword>
<keyword evidence="6 7" id="KW-0066">ATP synthesis</keyword>
<evidence type="ECO:0000256" key="4">
    <source>
        <dbReference type="ARBA" id="ARBA00023065"/>
    </source>
</evidence>
<keyword evidence="7" id="KW-1003">Cell membrane</keyword>
<evidence type="ECO:0000313" key="8">
    <source>
        <dbReference type="EMBL" id="MEE6147758.1"/>
    </source>
</evidence>
<reference evidence="8 9" key="1">
    <citation type="submission" date="2024-01" db="EMBL/GenBank/DDBJ databases">
        <title>Description of Olsenella sp. nov., isolated from pig feces.</title>
        <authorList>
            <person name="Chang Y.-H."/>
        </authorList>
    </citation>
    <scope>NUCLEOTIDE SEQUENCE [LARGE SCALE GENOMIC DNA]</scope>
    <source>
        <strain evidence="8 9">YH-ols2223</strain>
    </source>
</reference>
<protein>
    <recommendedName>
        <fullName evidence="7">ATP synthase subunit delta</fullName>
    </recommendedName>
    <alternativeName>
        <fullName evidence="7">ATP synthase F(1) sector subunit delta</fullName>
    </alternativeName>
    <alternativeName>
        <fullName evidence="7">F-type ATPase subunit delta</fullName>
        <shortName evidence="7">F-ATPase subunit delta</shortName>
    </alternativeName>
</protein>
<dbReference type="InterPro" id="IPR000711">
    <property type="entry name" value="ATPase_OSCP/dsu"/>
</dbReference>
<comment type="function">
    <text evidence="7">This protein is part of the stalk that links CF(0) to CF(1). It either transmits conformational changes from CF(0) to CF(1) or is implicated in proton conduction.</text>
</comment>
<dbReference type="EMBL" id="JAZGJQ010000008">
    <property type="protein sequence ID" value="MEE6147758.1"/>
    <property type="molecule type" value="Genomic_DNA"/>
</dbReference>
<dbReference type="RefSeq" id="WP_330958527.1">
    <property type="nucleotide sequence ID" value="NZ_JAZGJQ010000008.1"/>
</dbReference>
<dbReference type="Pfam" id="PF00213">
    <property type="entry name" value="OSCP"/>
    <property type="match status" value="1"/>
</dbReference>
<comment type="function">
    <text evidence="7">F(1)F(0) ATP synthase produces ATP from ADP in the presence of a proton or sodium gradient. F-type ATPases consist of two structural domains, F(1) containing the extramembraneous catalytic core and F(0) containing the membrane proton channel, linked together by a central stalk and a peripheral stalk. During catalysis, ATP synthesis in the catalytic domain of F(1) is coupled via a rotary mechanism of the central stalk subunits to proton translocation.</text>
</comment>
<accession>A0ABU7RAY1</accession>
<evidence type="ECO:0000313" key="9">
    <source>
        <dbReference type="Proteomes" id="UP001332931"/>
    </source>
</evidence>
<sequence>MTGKRIEQKKVEAYTRALLEAAKSEGRAARDLEQVKHVLKFSPEVLETITAMQGEDDFDLLDKVYSEYKGLLDKSDDTVSVDVTTAVPMDDEMRERVREKCRKDFDAPVYLVEHVDPSILGGIILEAKGHRRDASVKAQLINVRKKLSSANMGGDE</sequence>
<dbReference type="HAMAP" id="MF_01416">
    <property type="entry name" value="ATP_synth_delta_bact"/>
    <property type="match status" value="1"/>
</dbReference>
<name>A0ABU7RAY1_9ACTN</name>
<organism evidence="8 9">
    <name type="scientific">Olsenella absiana</name>
    <dbReference type="NCBI Taxonomy" id="3115222"/>
    <lineage>
        <taxon>Bacteria</taxon>
        <taxon>Bacillati</taxon>
        <taxon>Actinomycetota</taxon>
        <taxon>Coriobacteriia</taxon>
        <taxon>Coriobacteriales</taxon>
        <taxon>Atopobiaceae</taxon>
        <taxon>Olsenella</taxon>
    </lineage>
</organism>
<evidence type="ECO:0000256" key="2">
    <source>
        <dbReference type="ARBA" id="ARBA00022448"/>
    </source>
</evidence>
<dbReference type="PANTHER" id="PTHR11910">
    <property type="entry name" value="ATP SYNTHASE DELTA CHAIN"/>
    <property type="match status" value="1"/>
</dbReference>
<keyword evidence="7" id="KW-0139">CF(1)</keyword>
<evidence type="ECO:0000256" key="5">
    <source>
        <dbReference type="ARBA" id="ARBA00023136"/>
    </source>
</evidence>
<keyword evidence="5 7" id="KW-0472">Membrane</keyword>
<keyword evidence="9" id="KW-1185">Reference proteome</keyword>
<comment type="subcellular location">
    <subcellularLocation>
        <location evidence="7">Cell membrane</location>
        <topology evidence="7">Peripheral membrane protein</topology>
    </subcellularLocation>
    <subcellularLocation>
        <location evidence="1">Membrane</location>
    </subcellularLocation>
</comment>
<dbReference type="Proteomes" id="UP001332931">
    <property type="component" value="Unassembled WGS sequence"/>
</dbReference>
<comment type="similarity">
    <text evidence="7">Belongs to the ATPase delta chain family.</text>
</comment>
<gene>
    <name evidence="7" type="primary">atpH</name>
    <name evidence="8" type="ORF">VXJ25_07160</name>
</gene>
<keyword evidence="4 7" id="KW-0406">Ion transport</keyword>
<evidence type="ECO:0000256" key="7">
    <source>
        <dbReference type="HAMAP-Rule" id="MF_01416"/>
    </source>
</evidence>
<comment type="caution">
    <text evidence="8">The sequence shown here is derived from an EMBL/GenBank/DDBJ whole genome shotgun (WGS) entry which is preliminary data.</text>
</comment>
<evidence type="ECO:0000256" key="1">
    <source>
        <dbReference type="ARBA" id="ARBA00004370"/>
    </source>
</evidence>